<dbReference type="EMBL" id="RCHU02000002">
    <property type="protein sequence ID" value="KAL3604784.1"/>
    <property type="molecule type" value="Genomic_DNA"/>
</dbReference>
<comment type="caution">
    <text evidence="1">The sequence shown here is derived from an EMBL/GenBank/DDBJ whole genome shotgun (WGS) entry which is preliminary data.</text>
</comment>
<protein>
    <submittedName>
        <fullName evidence="1">Uncharacterized protein</fullName>
    </submittedName>
</protein>
<sequence length="1280" mass="142020">MGCHRCRELIGSSVLFMNVNLECLRTLNSPGRTCCWECGVDFDFGDRVIGKLINLSLANEAEVFGDLAAQFICEYRTLAAILGGAAGVMALAGVVIFVLWCLYHKKTLSRTSETGSSETSVQVGRHAGIELSSQEARRFEMEELGLATKGFSEKNLIGLGKFGEVYKGLLNNGMIVAIKKRPGAPSPEFVDEVRYLSPIQHRNLVTLLGYCQENNLQFLVYEYISSGSVSNHLYGVGQTLDGKLEFKHRLSIALGAAKGLAHLHSQTPRLVHKNFKTANVLVDENFIAKVADAGLRNFLGRVDIAGPSTQVTADEIFLAPEVREFRQFSEKSDVFSFGVFLLELLTGKEATEPSPETSQNLVEWVQNTQDYTNFSSIVDQRLGSSFTAEGMEEFIQLMLQCVEPSSDRRPVMSYVVMELDRIREKERNLTTVMGEGTPTVTLGSQLFRAASEMDGLDASYSFIEILFEGFQLAVFLGIRSKLNRSTVFYGAKVSIVSLTLSHSLTCMILQLSWATVSRNLLLAYQSFGVVYGDLSTSPLYVYTNIFAGRMQNHQTEEVIFGAFSLVFWTFTLIPLIKYVCIVLSADDNGEGGTFALYPLLCRHAKFNLLPNQQAADEELSSYKYGPSTQAMASSPLKRFLEKHKRLRTALLIVVLFGASMVIGDGVLTPAISVLSAVSGLQEANNKLTRVELVLLACVILVGLFALQHCGTHKVAFMFAPIVIIWLVSILSIGLYNIVYWNPKIVHALSPHYIIKFFSHTGKEGWISLGGVLLSITGTEAMFADLGHFTALSIRLAFALVIYPCLVVQYMGQAAFLSKNPNSISNSFYDSIPDKLFWPLCVIATLAAIVGSQAVITATFSIVKQCHALGCFPRVKVVHTSKHIYGQIYIPEINWILMILTLAITVGFRDTTLIGNAYGLACMTVMFVTTFLMALVIIFVWQKSVILAVLFLLFFGFIEGVYLSAALMKVPLGGWAPLVLSAIFMFIMYIWHYGTRKKYSFDLHNKVSLKWLLGLGPSLGIVRVPGIGLIYSELATGVPAIFSHFVTNLPAFHKVLVFVCVKSVPVPCVSPEERFLIGRVCPRPYRMYRCIVRYGYKDIQRDDGDFENMLIQSIAEFIQMEAVEQPQFSSSESSSLDGRMAVMSTRPVQSSLSLIVSEQDFLSIDDSIQNSRSLTLQSLQSAYDDDNLHIRRRHVRFQLPSNPGMDPAVREELMDLIQAKEAGAAYIMGHSYVKARRTSSFLKKLAINIGYSFLRKNCRGPAVALNIPHISLIEVGMIYYV</sequence>
<name>A0ACC4CVX3_POPAL</name>
<accession>A0ACC4CVX3</accession>
<evidence type="ECO:0000313" key="1">
    <source>
        <dbReference type="EMBL" id="KAL3604784.1"/>
    </source>
</evidence>
<proteinExistence type="predicted"/>
<gene>
    <name evidence="1" type="ORF">D5086_005643</name>
</gene>
<organism evidence="1 2">
    <name type="scientific">Populus alba</name>
    <name type="common">White poplar</name>
    <dbReference type="NCBI Taxonomy" id="43335"/>
    <lineage>
        <taxon>Eukaryota</taxon>
        <taxon>Viridiplantae</taxon>
        <taxon>Streptophyta</taxon>
        <taxon>Embryophyta</taxon>
        <taxon>Tracheophyta</taxon>
        <taxon>Spermatophyta</taxon>
        <taxon>Magnoliopsida</taxon>
        <taxon>eudicotyledons</taxon>
        <taxon>Gunneridae</taxon>
        <taxon>Pentapetalae</taxon>
        <taxon>rosids</taxon>
        <taxon>fabids</taxon>
        <taxon>Malpighiales</taxon>
        <taxon>Salicaceae</taxon>
        <taxon>Saliceae</taxon>
        <taxon>Populus</taxon>
    </lineage>
</organism>
<evidence type="ECO:0000313" key="2">
    <source>
        <dbReference type="Proteomes" id="UP000309997"/>
    </source>
</evidence>
<reference evidence="1 2" key="1">
    <citation type="journal article" date="2024" name="Plant Biotechnol. J.">
        <title>Genome and CRISPR/Cas9 system of a widespread forest tree (Populus alba) in the world.</title>
        <authorList>
            <person name="Liu Y.J."/>
            <person name="Jiang P.F."/>
            <person name="Han X.M."/>
            <person name="Li X.Y."/>
            <person name="Wang H.M."/>
            <person name="Wang Y.J."/>
            <person name="Wang X.X."/>
            <person name="Zeng Q.Y."/>
        </authorList>
    </citation>
    <scope>NUCLEOTIDE SEQUENCE [LARGE SCALE GENOMIC DNA]</scope>
    <source>
        <strain evidence="2">cv. PAL-ZL1</strain>
    </source>
</reference>
<dbReference type="Proteomes" id="UP000309997">
    <property type="component" value="Unassembled WGS sequence"/>
</dbReference>
<keyword evidence="2" id="KW-1185">Reference proteome</keyword>